<dbReference type="PROSITE" id="PS01124">
    <property type="entry name" value="HTH_ARAC_FAMILY_2"/>
    <property type="match status" value="1"/>
</dbReference>
<name>A0A418Y310_9GAMM</name>
<evidence type="ECO:0000256" key="1">
    <source>
        <dbReference type="ARBA" id="ARBA00023015"/>
    </source>
</evidence>
<dbReference type="Proteomes" id="UP000283734">
    <property type="component" value="Unassembled WGS sequence"/>
</dbReference>
<dbReference type="InterPro" id="IPR018060">
    <property type="entry name" value="HTH_AraC"/>
</dbReference>
<dbReference type="Gene3D" id="1.10.10.60">
    <property type="entry name" value="Homeodomain-like"/>
    <property type="match status" value="1"/>
</dbReference>
<evidence type="ECO:0000259" key="4">
    <source>
        <dbReference type="PROSITE" id="PS01124"/>
    </source>
</evidence>
<dbReference type="InterPro" id="IPR032687">
    <property type="entry name" value="AraC-type_N"/>
</dbReference>
<dbReference type="GO" id="GO:0003700">
    <property type="term" value="F:DNA-binding transcription factor activity"/>
    <property type="evidence" value="ECO:0007669"/>
    <property type="project" value="InterPro"/>
</dbReference>
<dbReference type="AlphaFoldDB" id="A0A418Y310"/>
<keyword evidence="2" id="KW-0238">DNA-binding</keyword>
<dbReference type="SMART" id="SM00342">
    <property type="entry name" value="HTH_ARAC"/>
    <property type="match status" value="1"/>
</dbReference>
<accession>A0A418Y310</accession>
<dbReference type="SUPFAM" id="SSF46689">
    <property type="entry name" value="Homeodomain-like"/>
    <property type="match status" value="1"/>
</dbReference>
<dbReference type="GO" id="GO:0000976">
    <property type="term" value="F:transcription cis-regulatory region binding"/>
    <property type="evidence" value="ECO:0007669"/>
    <property type="project" value="TreeGrafter"/>
</dbReference>
<protein>
    <submittedName>
        <fullName evidence="5">AraC family transcriptional regulator</fullName>
    </submittedName>
</protein>
<evidence type="ECO:0000313" key="5">
    <source>
        <dbReference type="EMBL" id="RJG19924.1"/>
    </source>
</evidence>
<dbReference type="Pfam" id="PF12833">
    <property type="entry name" value="HTH_18"/>
    <property type="match status" value="1"/>
</dbReference>
<dbReference type="InterPro" id="IPR009057">
    <property type="entry name" value="Homeodomain-like_sf"/>
</dbReference>
<gene>
    <name evidence="5" type="ORF">D4A39_03545</name>
</gene>
<keyword evidence="3" id="KW-0804">Transcription</keyword>
<dbReference type="EMBL" id="QYYA01000001">
    <property type="protein sequence ID" value="RJG19924.1"/>
    <property type="molecule type" value="Genomic_DNA"/>
</dbReference>
<evidence type="ECO:0000313" key="6">
    <source>
        <dbReference type="Proteomes" id="UP000283734"/>
    </source>
</evidence>
<dbReference type="GO" id="GO:0005829">
    <property type="term" value="C:cytosol"/>
    <property type="evidence" value="ECO:0007669"/>
    <property type="project" value="TreeGrafter"/>
</dbReference>
<keyword evidence="6" id="KW-1185">Reference proteome</keyword>
<evidence type="ECO:0000256" key="3">
    <source>
        <dbReference type="ARBA" id="ARBA00023163"/>
    </source>
</evidence>
<reference evidence="5 6" key="1">
    <citation type="submission" date="2018-09" db="EMBL/GenBank/DDBJ databases">
        <title>Alcanivorax profundi sp. nov., isolated from 1000 m-depth seawater of the Mariana Trench.</title>
        <authorList>
            <person name="Liu J."/>
        </authorList>
    </citation>
    <scope>NUCLEOTIDE SEQUENCE [LARGE SCALE GENOMIC DNA]</scope>
    <source>
        <strain evidence="5 6">MTEO17</strain>
    </source>
</reference>
<dbReference type="PANTHER" id="PTHR47894">
    <property type="entry name" value="HTH-TYPE TRANSCRIPTIONAL REGULATOR GADX"/>
    <property type="match status" value="1"/>
</dbReference>
<sequence length="402" mass="45706">MLICSHCGASLDPVAASWRPRPPCCGVLPGSHEHHNKNNLRESPMDLDPNSGLVPLHRHPLGFIEAFCHLGAPLERLLGGTGLSAPMFEMQEVMISYRQFQRLLYNGIHLCQRPGLGLAVGMHFDWSYWGPVGYVVHCSPSLKHAGEAFRRYLVTAQPLFAEHAAQPNAYLDADGRIVEPIDYMTGSDDDPLMRDFIREWRLAITLRIWDQCGNKSVADPSLHVRLGFPEPADRRPYEILPCDSLTFGCQEYAISAHMDYVFQRFRPFRKRAFEKLIRECERELTHRVEAVTFTERVFWHVRAYFRPDLDLNAVARQMRLTPRSLTRRLACESASFRKILYEVRMEIASHQLRHSSLDVDEVAALAGFSCGSSLRRAVKGWAGMTVSEMRNQEGIGSRGNLT</sequence>
<proteinExistence type="predicted"/>
<feature type="domain" description="HTH araC/xylS-type" evidence="4">
    <location>
        <begin position="295"/>
        <end position="392"/>
    </location>
</feature>
<organism evidence="5 6">
    <name type="scientific">Alcanivorax profundi</name>
    <dbReference type="NCBI Taxonomy" id="2338368"/>
    <lineage>
        <taxon>Bacteria</taxon>
        <taxon>Pseudomonadati</taxon>
        <taxon>Pseudomonadota</taxon>
        <taxon>Gammaproteobacteria</taxon>
        <taxon>Oceanospirillales</taxon>
        <taxon>Alcanivoracaceae</taxon>
        <taxon>Alcanivorax</taxon>
    </lineage>
</organism>
<keyword evidence="1" id="KW-0805">Transcription regulation</keyword>
<comment type="caution">
    <text evidence="5">The sequence shown here is derived from an EMBL/GenBank/DDBJ whole genome shotgun (WGS) entry which is preliminary data.</text>
</comment>
<evidence type="ECO:0000256" key="2">
    <source>
        <dbReference type="ARBA" id="ARBA00023125"/>
    </source>
</evidence>
<dbReference type="Pfam" id="PF12625">
    <property type="entry name" value="Arabinose_bd"/>
    <property type="match status" value="1"/>
</dbReference>
<dbReference type="PANTHER" id="PTHR47894:SF1">
    <property type="entry name" value="HTH-TYPE TRANSCRIPTIONAL REGULATOR VQSM"/>
    <property type="match status" value="1"/>
</dbReference>